<reference evidence="1 2" key="1">
    <citation type="journal article" date="2020" name="Arch. Microbiol.">
        <title>Bradyrhizobium campsiandrae sp. nov., a nitrogen-fixing bacterial strain isolated from a native leguminous tree from the Amazon adapted to flooded conditions.</title>
        <authorList>
            <person name="Cabral Michel D."/>
            <person name="Martins da Costa E."/>
            <person name="Azarias Guimaraes A."/>
            <person name="Soares de Carvalho T."/>
            <person name="Santos de Castro Caputo P."/>
            <person name="Willems A."/>
            <person name="de Souza Moreira F.M."/>
        </authorList>
    </citation>
    <scope>NUCLEOTIDE SEQUENCE [LARGE SCALE GENOMIC DNA]</scope>
    <source>
        <strain evidence="2">INPA 384B</strain>
    </source>
</reference>
<dbReference type="InterPro" id="IPR025701">
    <property type="entry name" value="UBQ-conjugat_E2_E"/>
</dbReference>
<dbReference type="Pfam" id="PF14462">
    <property type="entry name" value="Prok-E2_E"/>
    <property type="match status" value="1"/>
</dbReference>
<accession>A0ABR7U9V9</accession>
<keyword evidence="2" id="KW-1185">Reference proteome</keyword>
<sequence length="131" mass="14582">MLSQVTQRQFERVRERYPTASLQPLPSGAGLLSIPDVALPAGWSAARTAIHFLVPVGYPGPAPDCFWADQGLVLSSGVPPQASNVTNIPETQIVGRWFSWHVVEAQNNWNPNRDDLMTYVSIILDRFRQPQ</sequence>
<dbReference type="EMBL" id="JAATTO010000025">
    <property type="protein sequence ID" value="MBC9980296.1"/>
    <property type="molecule type" value="Genomic_DNA"/>
</dbReference>
<protein>
    <recommendedName>
        <fullName evidence="3">E2/UBC family protein E</fullName>
    </recommendedName>
</protein>
<proteinExistence type="predicted"/>
<name>A0ABR7U9V9_9BRAD</name>
<organism evidence="1 2">
    <name type="scientific">Bradyrhizobium campsiandrae</name>
    <dbReference type="NCBI Taxonomy" id="1729892"/>
    <lineage>
        <taxon>Bacteria</taxon>
        <taxon>Pseudomonadati</taxon>
        <taxon>Pseudomonadota</taxon>
        <taxon>Alphaproteobacteria</taxon>
        <taxon>Hyphomicrobiales</taxon>
        <taxon>Nitrobacteraceae</taxon>
        <taxon>Bradyrhizobium</taxon>
    </lineage>
</organism>
<evidence type="ECO:0008006" key="3">
    <source>
        <dbReference type="Google" id="ProtNLM"/>
    </source>
</evidence>
<dbReference type="RefSeq" id="WP_188104492.1">
    <property type="nucleotide sequence ID" value="NZ_JAANIH010000040.1"/>
</dbReference>
<dbReference type="Proteomes" id="UP000639516">
    <property type="component" value="Unassembled WGS sequence"/>
</dbReference>
<evidence type="ECO:0000313" key="1">
    <source>
        <dbReference type="EMBL" id="MBC9980296.1"/>
    </source>
</evidence>
<gene>
    <name evidence="1" type="ORF">HA482_19000</name>
</gene>
<evidence type="ECO:0000313" key="2">
    <source>
        <dbReference type="Proteomes" id="UP000639516"/>
    </source>
</evidence>
<comment type="caution">
    <text evidence="1">The sequence shown here is derived from an EMBL/GenBank/DDBJ whole genome shotgun (WGS) entry which is preliminary data.</text>
</comment>